<keyword evidence="1" id="KW-1133">Transmembrane helix</keyword>
<protein>
    <submittedName>
        <fullName evidence="2">Uncharacterized protein</fullName>
    </submittedName>
</protein>
<evidence type="ECO:0000256" key="1">
    <source>
        <dbReference type="SAM" id="Phobius"/>
    </source>
</evidence>
<accession>A0A2H0W6U5</accession>
<organism evidence="2 3">
    <name type="scientific">Candidatus Berkelbacteria bacterium CG10_big_fil_rev_8_21_14_0_10_43_13</name>
    <dbReference type="NCBI Taxonomy" id="1974514"/>
    <lineage>
        <taxon>Bacteria</taxon>
        <taxon>Candidatus Berkelbacteria</taxon>
    </lineage>
</organism>
<feature type="transmembrane region" description="Helical" evidence="1">
    <location>
        <begin position="155"/>
        <end position="173"/>
    </location>
</feature>
<keyword evidence="1" id="KW-0472">Membrane</keyword>
<feature type="transmembrane region" description="Helical" evidence="1">
    <location>
        <begin position="6"/>
        <end position="24"/>
    </location>
</feature>
<keyword evidence="1" id="KW-0812">Transmembrane</keyword>
<dbReference type="Proteomes" id="UP000231382">
    <property type="component" value="Unassembled WGS sequence"/>
</dbReference>
<feature type="transmembrane region" description="Helical" evidence="1">
    <location>
        <begin position="88"/>
        <end position="107"/>
    </location>
</feature>
<comment type="caution">
    <text evidence="2">The sequence shown here is derived from an EMBL/GenBank/DDBJ whole genome shotgun (WGS) entry which is preliminary data.</text>
</comment>
<evidence type="ECO:0000313" key="3">
    <source>
        <dbReference type="Proteomes" id="UP000231382"/>
    </source>
</evidence>
<reference evidence="3" key="1">
    <citation type="submission" date="2017-09" db="EMBL/GenBank/DDBJ databases">
        <title>Depth-based differentiation of microbial function through sediment-hosted aquifers and enrichment of novel symbionts in the deep terrestrial subsurface.</title>
        <authorList>
            <person name="Probst A.J."/>
            <person name="Ladd B."/>
            <person name="Jarett J.K."/>
            <person name="Geller-Mcgrath D.E."/>
            <person name="Sieber C.M.K."/>
            <person name="Emerson J.B."/>
            <person name="Anantharaman K."/>
            <person name="Thomas B.C."/>
            <person name="Malmstrom R."/>
            <person name="Stieglmeier M."/>
            <person name="Klingl A."/>
            <person name="Woyke T."/>
            <person name="Ryan C.M."/>
            <person name="Banfield J.F."/>
        </authorList>
    </citation>
    <scope>NUCLEOTIDE SEQUENCE [LARGE SCALE GENOMIC DNA]</scope>
</reference>
<name>A0A2H0W6U5_9BACT</name>
<dbReference type="EMBL" id="PEZW01000011">
    <property type="protein sequence ID" value="PIS07801.1"/>
    <property type="molecule type" value="Genomic_DNA"/>
</dbReference>
<sequence length="191" mass="21551">MTFLKVVVSIACMVFLVIFLNNLMARIFPQKARSADYVSSYDTCNKQYPDHYTTTSPNYKSDQTGYDKCYKSENQKTADNEAVASMNAWIRAIVVMVILIVIAIFLFKKFPFFSSSLIAGGLFFALSYSIYGMIGNYTSGDLSSSVKQMTENFKLFTSLIAFIALTCADILFFEKDHKNQIQQNSTHSNLS</sequence>
<evidence type="ECO:0000313" key="2">
    <source>
        <dbReference type="EMBL" id="PIS07801.1"/>
    </source>
</evidence>
<feature type="transmembrane region" description="Helical" evidence="1">
    <location>
        <begin position="113"/>
        <end position="134"/>
    </location>
</feature>
<dbReference type="AlphaFoldDB" id="A0A2H0W6U5"/>
<proteinExistence type="predicted"/>
<gene>
    <name evidence="2" type="ORF">COT78_01725</name>
</gene>